<accession>A0A6F9DH04</accession>
<feature type="signal peptide" evidence="1">
    <location>
        <begin position="1"/>
        <end position="18"/>
    </location>
</feature>
<protein>
    <submittedName>
        <fullName evidence="2">Uncharacterized protein LOC100175928</fullName>
    </submittedName>
</protein>
<keyword evidence="1" id="KW-0732">Signal</keyword>
<dbReference type="AlphaFoldDB" id="A0A6F9DH04"/>
<feature type="chain" id="PRO_5026210536" evidence="1">
    <location>
        <begin position="19"/>
        <end position="138"/>
    </location>
</feature>
<dbReference type="EMBL" id="LR786406">
    <property type="protein sequence ID" value="CAB3260734.1"/>
    <property type="molecule type" value="mRNA"/>
</dbReference>
<gene>
    <name evidence="2" type="primary">LOC100175928</name>
</gene>
<proteinExistence type="evidence at transcript level"/>
<reference evidence="2" key="1">
    <citation type="submission" date="2020-04" db="EMBL/GenBank/DDBJ databases">
        <authorList>
            <person name="Neveu A P."/>
        </authorList>
    </citation>
    <scope>NUCLEOTIDE SEQUENCE</scope>
    <source>
        <tissue evidence="2">Whole embryo</tissue>
    </source>
</reference>
<name>A0A6F9DH04_9ASCI</name>
<evidence type="ECO:0000313" key="2">
    <source>
        <dbReference type="EMBL" id="CAB3260734.1"/>
    </source>
</evidence>
<sequence>MLGALLLLPLLKAHLTLCNIILLGNLSAPSCPYVAAPMQVSCSFQAPCGLEGGDTLRQPVHEVSTDGNLPLVLSVQVADFTVDWLSLQRRTYNGEIPSRTWRVKRRDVIRLNLVKFPVKKFRSSLIDSLVDNGSQTKT</sequence>
<organism evidence="2">
    <name type="scientific">Phallusia mammillata</name>
    <dbReference type="NCBI Taxonomy" id="59560"/>
    <lineage>
        <taxon>Eukaryota</taxon>
        <taxon>Metazoa</taxon>
        <taxon>Chordata</taxon>
        <taxon>Tunicata</taxon>
        <taxon>Ascidiacea</taxon>
        <taxon>Phlebobranchia</taxon>
        <taxon>Ascidiidae</taxon>
        <taxon>Phallusia</taxon>
    </lineage>
</organism>
<evidence type="ECO:0000256" key="1">
    <source>
        <dbReference type="SAM" id="SignalP"/>
    </source>
</evidence>